<dbReference type="Proteomes" id="UP001302676">
    <property type="component" value="Unassembled WGS sequence"/>
</dbReference>
<gene>
    <name evidence="2" type="ORF">C8A04DRAFT_30437</name>
</gene>
<organism evidence="2 3">
    <name type="scientific">Dichotomopilus funicola</name>
    <dbReference type="NCBI Taxonomy" id="1934379"/>
    <lineage>
        <taxon>Eukaryota</taxon>
        <taxon>Fungi</taxon>
        <taxon>Dikarya</taxon>
        <taxon>Ascomycota</taxon>
        <taxon>Pezizomycotina</taxon>
        <taxon>Sordariomycetes</taxon>
        <taxon>Sordariomycetidae</taxon>
        <taxon>Sordariales</taxon>
        <taxon>Chaetomiaceae</taxon>
        <taxon>Dichotomopilus</taxon>
    </lineage>
</organism>
<name>A0AAN6UZJ8_9PEZI</name>
<comment type="caution">
    <text evidence="2">The sequence shown here is derived from an EMBL/GenBank/DDBJ whole genome shotgun (WGS) entry which is preliminary data.</text>
</comment>
<dbReference type="Pfam" id="PF01636">
    <property type="entry name" value="APH"/>
    <property type="match status" value="1"/>
</dbReference>
<reference evidence="2" key="2">
    <citation type="submission" date="2023-05" db="EMBL/GenBank/DDBJ databases">
        <authorList>
            <consortium name="Lawrence Berkeley National Laboratory"/>
            <person name="Steindorff A."/>
            <person name="Hensen N."/>
            <person name="Bonometti L."/>
            <person name="Westerberg I."/>
            <person name="Brannstrom I.O."/>
            <person name="Guillou S."/>
            <person name="Cros-Aarteil S."/>
            <person name="Calhoun S."/>
            <person name="Haridas S."/>
            <person name="Kuo A."/>
            <person name="Mondo S."/>
            <person name="Pangilinan J."/>
            <person name="Riley R."/>
            <person name="Labutti K."/>
            <person name="Andreopoulos B."/>
            <person name="Lipzen A."/>
            <person name="Chen C."/>
            <person name="Yanf M."/>
            <person name="Daum C."/>
            <person name="Ng V."/>
            <person name="Clum A."/>
            <person name="Ohm R."/>
            <person name="Martin F."/>
            <person name="Silar P."/>
            <person name="Natvig D."/>
            <person name="Lalanne C."/>
            <person name="Gautier V."/>
            <person name="Ament-Velasquez S.L."/>
            <person name="Kruys A."/>
            <person name="Hutchinson M.I."/>
            <person name="Powell A.J."/>
            <person name="Barry K."/>
            <person name="Miller A.N."/>
            <person name="Grigoriev I.V."/>
            <person name="Debuchy R."/>
            <person name="Gladieux P."/>
            <person name="Thoren M.H."/>
            <person name="Johannesson H."/>
        </authorList>
    </citation>
    <scope>NUCLEOTIDE SEQUENCE</scope>
    <source>
        <strain evidence="2">CBS 141.50</strain>
    </source>
</reference>
<dbReference type="PANTHER" id="PTHR21310:SF58">
    <property type="entry name" value="AMINOGLYCOSIDE PHOSPHOTRANSFERASE DOMAIN-CONTAINING PROTEIN"/>
    <property type="match status" value="1"/>
</dbReference>
<dbReference type="InterPro" id="IPR051678">
    <property type="entry name" value="AGP_Transferase"/>
</dbReference>
<dbReference type="AlphaFoldDB" id="A0AAN6UZJ8"/>
<evidence type="ECO:0000259" key="1">
    <source>
        <dbReference type="Pfam" id="PF01636"/>
    </source>
</evidence>
<dbReference type="EMBL" id="MU853603">
    <property type="protein sequence ID" value="KAK4142033.1"/>
    <property type="molecule type" value="Genomic_DNA"/>
</dbReference>
<keyword evidence="3" id="KW-1185">Reference proteome</keyword>
<dbReference type="Gene3D" id="3.90.1200.10">
    <property type="match status" value="1"/>
</dbReference>
<evidence type="ECO:0000313" key="2">
    <source>
        <dbReference type="EMBL" id="KAK4142033.1"/>
    </source>
</evidence>
<dbReference type="PANTHER" id="PTHR21310">
    <property type="entry name" value="AMINOGLYCOSIDE PHOSPHOTRANSFERASE-RELATED-RELATED"/>
    <property type="match status" value="1"/>
</dbReference>
<evidence type="ECO:0000313" key="3">
    <source>
        <dbReference type="Proteomes" id="UP001302676"/>
    </source>
</evidence>
<feature type="domain" description="Aminoglycoside phosphotransferase" evidence="1">
    <location>
        <begin position="11"/>
        <end position="81"/>
    </location>
</feature>
<dbReference type="SUPFAM" id="SSF56112">
    <property type="entry name" value="Protein kinase-like (PK-like)"/>
    <property type="match status" value="1"/>
</dbReference>
<dbReference type="InterPro" id="IPR011009">
    <property type="entry name" value="Kinase-like_dom_sf"/>
</dbReference>
<reference evidence="2" key="1">
    <citation type="journal article" date="2023" name="Mol. Phylogenet. Evol.">
        <title>Genome-scale phylogeny and comparative genomics of the fungal order Sordariales.</title>
        <authorList>
            <person name="Hensen N."/>
            <person name="Bonometti L."/>
            <person name="Westerberg I."/>
            <person name="Brannstrom I.O."/>
            <person name="Guillou S."/>
            <person name="Cros-Aarteil S."/>
            <person name="Calhoun S."/>
            <person name="Haridas S."/>
            <person name="Kuo A."/>
            <person name="Mondo S."/>
            <person name="Pangilinan J."/>
            <person name="Riley R."/>
            <person name="LaButti K."/>
            <person name="Andreopoulos B."/>
            <person name="Lipzen A."/>
            <person name="Chen C."/>
            <person name="Yan M."/>
            <person name="Daum C."/>
            <person name="Ng V."/>
            <person name="Clum A."/>
            <person name="Steindorff A."/>
            <person name="Ohm R.A."/>
            <person name="Martin F."/>
            <person name="Silar P."/>
            <person name="Natvig D.O."/>
            <person name="Lalanne C."/>
            <person name="Gautier V."/>
            <person name="Ament-Velasquez S.L."/>
            <person name="Kruys A."/>
            <person name="Hutchinson M.I."/>
            <person name="Powell A.J."/>
            <person name="Barry K."/>
            <person name="Miller A.N."/>
            <person name="Grigoriev I.V."/>
            <person name="Debuchy R."/>
            <person name="Gladieux P."/>
            <person name="Hiltunen Thoren M."/>
            <person name="Johannesson H."/>
        </authorList>
    </citation>
    <scope>NUCLEOTIDE SEQUENCE</scope>
    <source>
        <strain evidence="2">CBS 141.50</strain>
    </source>
</reference>
<dbReference type="GeneID" id="87817987"/>
<accession>A0AAN6UZJ8</accession>
<dbReference type="InterPro" id="IPR002575">
    <property type="entry name" value="Aminoglycoside_PTrfase"/>
</dbReference>
<sequence>MRFSDDPARRGHKIVFTHADLNARNILVDLVPLPDGTTGWRVTGIVDWETAGYYPEYWDYTKALFEGLRWEPRFLKMVHRVFAAFGDYSKELDVERRAWGSGDAV</sequence>
<dbReference type="RefSeq" id="XP_062635404.1">
    <property type="nucleotide sequence ID" value="XM_062781374.1"/>
</dbReference>
<protein>
    <recommendedName>
        <fullName evidence="1">Aminoglycoside phosphotransferase domain-containing protein</fullName>
    </recommendedName>
</protein>
<proteinExistence type="predicted"/>